<dbReference type="RefSeq" id="WP_075364277.1">
    <property type="nucleotide sequence ID" value="NZ_MLBF01000008.1"/>
</dbReference>
<dbReference type="Gene3D" id="1.10.3480.10">
    <property type="entry name" value="TorD-like"/>
    <property type="match status" value="1"/>
</dbReference>
<name>A0A1Q8QZ10_9FIRM</name>
<dbReference type="InterPro" id="IPR050289">
    <property type="entry name" value="TorD/DmsD_chaperones"/>
</dbReference>
<organism evidence="2 3">
    <name type="scientific">Desulfosporosinus metallidurans</name>
    <dbReference type="NCBI Taxonomy" id="1888891"/>
    <lineage>
        <taxon>Bacteria</taxon>
        <taxon>Bacillati</taxon>
        <taxon>Bacillota</taxon>
        <taxon>Clostridia</taxon>
        <taxon>Eubacteriales</taxon>
        <taxon>Desulfitobacteriaceae</taxon>
        <taxon>Desulfosporosinus</taxon>
    </lineage>
</organism>
<protein>
    <submittedName>
        <fullName evidence="2">Chaperone protein TorD</fullName>
    </submittedName>
</protein>
<keyword evidence="1" id="KW-0143">Chaperone</keyword>
<evidence type="ECO:0000313" key="2">
    <source>
        <dbReference type="EMBL" id="OLN32545.1"/>
    </source>
</evidence>
<dbReference type="PANTHER" id="PTHR34227">
    <property type="entry name" value="CHAPERONE PROTEIN YCDY"/>
    <property type="match status" value="1"/>
</dbReference>
<dbReference type="SUPFAM" id="SSF89155">
    <property type="entry name" value="TorD-like"/>
    <property type="match status" value="1"/>
</dbReference>
<evidence type="ECO:0000313" key="3">
    <source>
        <dbReference type="Proteomes" id="UP000186102"/>
    </source>
</evidence>
<keyword evidence="3" id="KW-1185">Reference proteome</keyword>
<dbReference type="InterPro" id="IPR036411">
    <property type="entry name" value="TorD-like_sf"/>
</dbReference>
<reference evidence="2 3" key="1">
    <citation type="submission" date="2016-09" db="EMBL/GenBank/DDBJ databases">
        <title>Complete genome of Desulfosporosinus sp. OL.</title>
        <authorList>
            <person name="Mardanov A."/>
            <person name="Beletsky A."/>
            <person name="Panova A."/>
            <person name="Karnachuk O."/>
            <person name="Ravin N."/>
        </authorList>
    </citation>
    <scope>NUCLEOTIDE SEQUENCE [LARGE SCALE GENOMIC DNA]</scope>
    <source>
        <strain evidence="2 3">OL</strain>
    </source>
</reference>
<proteinExistence type="predicted"/>
<dbReference type="Proteomes" id="UP000186102">
    <property type="component" value="Unassembled WGS sequence"/>
</dbReference>
<dbReference type="AlphaFoldDB" id="A0A1Q8QZ10"/>
<sequence length="241" mass="27177">MTHHHHRHPGSPTPVLKIHEDLLLALSLIFAEGGEKLASTLGPLLKSCTAFANHYQLDELISATETLAHCTNTDDDEYRLMCYEFNRLFVGPTSPAAPPYESVYLSPDHLVMQEQTLAVRKLYIQEGLQALAQGGEPDDFIATELEFAAYLLRRIKIVQLAKKDVQAFHYENLYHEFWGQHLGRWLGPFAQTVFRSTEHPVFSAISQVLEAINDFHALNTKGDPYETNATQIPWRSGCGCL</sequence>
<dbReference type="Pfam" id="PF02613">
    <property type="entry name" value="Nitrate_red_del"/>
    <property type="match status" value="1"/>
</dbReference>
<comment type="caution">
    <text evidence="2">The sequence shown here is derived from an EMBL/GenBank/DDBJ whole genome shotgun (WGS) entry which is preliminary data.</text>
</comment>
<evidence type="ECO:0000256" key="1">
    <source>
        <dbReference type="ARBA" id="ARBA00023186"/>
    </source>
</evidence>
<accession>A0A1Q8QZ10</accession>
<dbReference type="PANTHER" id="PTHR34227:SF1">
    <property type="entry name" value="DIMETHYL SULFOXIDE REDUCTASE CHAPERONE-RELATED"/>
    <property type="match status" value="1"/>
</dbReference>
<gene>
    <name evidence="2" type="ORF">DSOL_1583</name>
</gene>
<dbReference type="InterPro" id="IPR020945">
    <property type="entry name" value="DMSO/NO3_reduct_chaperone"/>
</dbReference>
<dbReference type="STRING" id="1888891.DSOL_1583"/>
<dbReference type="EMBL" id="MLBF01000008">
    <property type="protein sequence ID" value="OLN32545.1"/>
    <property type="molecule type" value="Genomic_DNA"/>
</dbReference>